<dbReference type="RefSeq" id="WP_138840144.1">
    <property type="nucleotide sequence ID" value="NZ_VCPD01000001.1"/>
</dbReference>
<evidence type="ECO:0000313" key="2">
    <source>
        <dbReference type="EMBL" id="TMV10086.1"/>
    </source>
</evidence>
<protein>
    <submittedName>
        <fullName evidence="2">Transposase</fullName>
    </submittedName>
</protein>
<feature type="domain" description="Transposase zinc-ribbon" evidence="1">
    <location>
        <begin position="32"/>
        <end position="77"/>
    </location>
</feature>
<dbReference type="Proteomes" id="UP001193035">
    <property type="component" value="Unassembled WGS sequence"/>
</dbReference>
<keyword evidence="3" id="KW-1185">Reference proteome</keyword>
<name>A0ABY2X3W6_9RHOB</name>
<evidence type="ECO:0000259" key="1">
    <source>
        <dbReference type="Pfam" id="PF12760"/>
    </source>
</evidence>
<reference evidence="2 3" key="1">
    <citation type="submission" date="2019-05" db="EMBL/GenBank/DDBJ databases">
        <title>Ruegeria sp. nov., isolated from tidal flat.</title>
        <authorList>
            <person name="Kim W."/>
        </authorList>
    </citation>
    <scope>NUCLEOTIDE SEQUENCE [LARGE SCALE GENOMIC DNA]</scope>
    <source>
        <strain evidence="2 3">CAU 1488</strain>
    </source>
</reference>
<evidence type="ECO:0000313" key="3">
    <source>
        <dbReference type="Proteomes" id="UP001193035"/>
    </source>
</evidence>
<dbReference type="InterPro" id="IPR024442">
    <property type="entry name" value="Transposase_Zn_ribbon"/>
</dbReference>
<comment type="caution">
    <text evidence="2">The sequence shown here is derived from an EMBL/GenBank/DDBJ whole genome shotgun (WGS) entry which is preliminary data.</text>
</comment>
<gene>
    <name evidence="2" type="ORF">FGK63_03215</name>
</gene>
<accession>A0ABY2X3W6</accession>
<proteinExistence type="predicted"/>
<sequence>MSKPISSDDRDRIRWCQFYFALPGEGVATRFPTNDAAVSRVLEVRWPSGVMCLRCGSAAILHFEARKKFHCQKCRLQFSAKTGTILHGSNLPIRKWLLAAEYIITCHARGRAADLLTSHQLKDRIGLSYKVAHARRKDLENDLTATKPGLISNCICVEPVRLPPDLVPWSHEHLMWCRQQMKKKPA</sequence>
<dbReference type="Pfam" id="PF12760">
    <property type="entry name" value="Zn_ribbon_IS1595"/>
    <property type="match status" value="1"/>
</dbReference>
<organism evidence="2 3">
    <name type="scientific">Ruegeria sediminis</name>
    <dbReference type="NCBI Taxonomy" id="2583820"/>
    <lineage>
        <taxon>Bacteria</taxon>
        <taxon>Pseudomonadati</taxon>
        <taxon>Pseudomonadota</taxon>
        <taxon>Alphaproteobacteria</taxon>
        <taxon>Rhodobacterales</taxon>
        <taxon>Roseobacteraceae</taxon>
        <taxon>Ruegeria</taxon>
    </lineage>
</organism>
<dbReference type="EMBL" id="VCPD01000001">
    <property type="protein sequence ID" value="TMV10086.1"/>
    <property type="molecule type" value="Genomic_DNA"/>
</dbReference>